<comment type="similarity">
    <text evidence="7">Belongs to the UvrC family.</text>
</comment>
<evidence type="ECO:0000256" key="3">
    <source>
        <dbReference type="ARBA" id="ARBA00022769"/>
    </source>
</evidence>
<dbReference type="PROSITE" id="PS50151">
    <property type="entry name" value="UVR"/>
    <property type="match status" value="1"/>
</dbReference>
<keyword evidence="2 7" id="KW-0227">DNA damage</keyword>
<dbReference type="Gene3D" id="1.10.150.20">
    <property type="entry name" value="5' to 3' exonuclease, C-terminal subdomain"/>
    <property type="match status" value="1"/>
</dbReference>
<dbReference type="GO" id="GO:0006289">
    <property type="term" value="P:nucleotide-excision repair"/>
    <property type="evidence" value="ECO:0007669"/>
    <property type="project" value="UniProtKB-UniRule"/>
</dbReference>
<evidence type="ECO:0000256" key="4">
    <source>
        <dbReference type="ARBA" id="ARBA00022881"/>
    </source>
</evidence>
<dbReference type="FunFam" id="3.40.1440.10:FF:000001">
    <property type="entry name" value="UvrABC system protein C"/>
    <property type="match status" value="1"/>
</dbReference>
<dbReference type="RefSeq" id="WP_066132520.1">
    <property type="nucleotide sequence ID" value="NZ_CP014525.1"/>
</dbReference>
<dbReference type="Pfam" id="PF02151">
    <property type="entry name" value="UVR"/>
    <property type="match status" value="1"/>
</dbReference>
<dbReference type="CDD" id="cd10434">
    <property type="entry name" value="GIY-YIG_UvrC_Cho"/>
    <property type="match status" value="1"/>
</dbReference>
<dbReference type="AlphaFoldDB" id="A0A143DCS6"/>
<keyword evidence="6 7" id="KW-0742">SOS response</keyword>
<dbReference type="Pfam" id="PF22920">
    <property type="entry name" value="UvrC_RNaseH"/>
    <property type="match status" value="1"/>
</dbReference>
<dbReference type="GeneID" id="53315844"/>
<evidence type="ECO:0000256" key="1">
    <source>
        <dbReference type="ARBA" id="ARBA00022490"/>
    </source>
</evidence>
<dbReference type="InterPro" id="IPR001943">
    <property type="entry name" value="UVR_dom"/>
</dbReference>
<keyword evidence="3 7" id="KW-0228">DNA excision</keyword>
<dbReference type="GO" id="GO:0003677">
    <property type="term" value="F:DNA binding"/>
    <property type="evidence" value="ECO:0007669"/>
    <property type="project" value="UniProtKB-UniRule"/>
</dbReference>
<evidence type="ECO:0000313" key="11">
    <source>
        <dbReference type="EMBL" id="AMW34073.1"/>
    </source>
</evidence>
<feature type="domain" description="UvrC family homology region profile" evidence="10">
    <location>
        <begin position="273"/>
        <end position="501"/>
    </location>
</feature>
<comment type="subunit">
    <text evidence="7">Interacts with UvrB in an incision complex.</text>
</comment>
<keyword evidence="1 7" id="KW-0963">Cytoplasm</keyword>
<feature type="domain" description="UVR" evidence="8">
    <location>
        <begin position="222"/>
        <end position="257"/>
    </location>
</feature>
<dbReference type="PROSITE" id="PS50164">
    <property type="entry name" value="GIY_YIG"/>
    <property type="match status" value="1"/>
</dbReference>
<dbReference type="InterPro" id="IPR035901">
    <property type="entry name" value="GIY-YIG_endonuc_sf"/>
</dbReference>
<dbReference type="InterPro" id="IPR050066">
    <property type="entry name" value="UvrABC_protein_C"/>
</dbReference>
<dbReference type="GO" id="GO:0005737">
    <property type="term" value="C:cytoplasm"/>
    <property type="evidence" value="ECO:0007669"/>
    <property type="project" value="UniProtKB-SubCell"/>
</dbReference>
<evidence type="ECO:0000256" key="7">
    <source>
        <dbReference type="HAMAP-Rule" id="MF_00203"/>
    </source>
</evidence>
<dbReference type="SUPFAM" id="SSF47781">
    <property type="entry name" value="RuvA domain 2-like"/>
    <property type="match status" value="1"/>
</dbReference>
<evidence type="ECO:0000259" key="9">
    <source>
        <dbReference type="PROSITE" id="PS50164"/>
    </source>
</evidence>
<dbReference type="GO" id="GO:0009432">
    <property type="term" value="P:SOS response"/>
    <property type="evidence" value="ECO:0007669"/>
    <property type="project" value="UniProtKB-UniRule"/>
</dbReference>
<dbReference type="OrthoDB" id="9804933at2"/>
<dbReference type="Pfam" id="PF14520">
    <property type="entry name" value="HHH_5"/>
    <property type="match status" value="1"/>
</dbReference>
<dbReference type="KEGG" id="hjo:AY555_01560"/>
<feature type="domain" description="GIY-YIG" evidence="9">
    <location>
        <begin position="34"/>
        <end position="112"/>
    </location>
</feature>
<evidence type="ECO:0000259" key="10">
    <source>
        <dbReference type="PROSITE" id="PS50165"/>
    </source>
</evidence>
<protein>
    <recommendedName>
        <fullName evidence="7">UvrABC system protein C</fullName>
        <shortName evidence="7">Protein UvrC</shortName>
    </recommendedName>
    <alternativeName>
        <fullName evidence="7">Excinuclease ABC subunit C</fullName>
    </alternativeName>
</protein>
<dbReference type="SUPFAM" id="SSF82771">
    <property type="entry name" value="GIY-YIG endonuclease"/>
    <property type="match status" value="1"/>
</dbReference>
<evidence type="ECO:0000313" key="12">
    <source>
        <dbReference type="Proteomes" id="UP000076066"/>
    </source>
</evidence>
<dbReference type="InterPro" id="IPR003583">
    <property type="entry name" value="Hlx-hairpin-Hlx_DNA-bd_motif"/>
</dbReference>
<dbReference type="PANTHER" id="PTHR30562">
    <property type="entry name" value="UVRC/OXIDOREDUCTASE"/>
    <property type="match status" value="1"/>
</dbReference>
<dbReference type="InterPro" id="IPR036876">
    <property type="entry name" value="UVR_dom_sf"/>
</dbReference>
<dbReference type="EMBL" id="CP014525">
    <property type="protein sequence ID" value="AMW34073.1"/>
    <property type="molecule type" value="Genomic_DNA"/>
</dbReference>
<evidence type="ECO:0000256" key="6">
    <source>
        <dbReference type="ARBA" id="ARBA00023236"/>
    </source>
</evidence>
<dbReference type="PANTHER" id="PTHR30562:SF1">
    <property type="entry name" value="UVRABC SYSTEM PROTEIN C"/>
    <property type="match status" value="1"/>
</dbReference>
<comment type="subcellular location">
    <subcellularLocation>
        <location evidence="7">Cytoplasm</location>
    </subcellularLocation>
</comment>
<dbReference type="PROSITE" id="PS50165">
    <property type="entry name" value="UVRC"/>
    <property type="match status" value="1"/>
</dbReference>
<dbReference type="Proteomes" id="UP000076066">
    <property type="component" value="Chromosome"/>
</dbReference>
<dbReference type="FunFam" id="3.30.420.340:FF:000001">
    <property type="entry name" value="UvrABC system protein C"/>
    <property type="match status" value="1"/>
</dbReference>
<dbReference type="NCBIfam" id="TIGR00194">
    <property type="entry name" value="uvrC"/>
    <property type="match status" value="1"/>
</dbReference>
<dbReference type="InterPro" id="IPR004791">
    <property type="entry name" value="UvrC"/>
</dbReference>
<organism evidence="11 12">
    <name type="scientific">Haematospirillum jordaniae</name>
    <dbReference type="NCBI Taxonomy" id="1549855"/>
    <lineage>
        <taxon>Bacteria</taxon>
        <taxon>Pseudomonadati</taxon>
        <taxon>Pseudomonadota</taxon>
        <taxon>Alphaproteobacteria</taxon>
        <taxon>Rhodospirillales</taxon>
        <taxon>Novispirillaceae</taxon>
        <taxon>Haematospirillum</taxon>
    </lineage>
</organism>
<keyword evidence="5 7" id="KW-0234">DNA repair</keyword>
<dbReference type="HAMAP" id="MF_00203">
    <property type="entry name" value="UvrC"/>
    <property type="match status" value="1"/>
</dbReference>
<sequence>MSKRPSSRSDNQNTAPEAIRGAALIRSVLKTLPDSPGVYRMLDEQGAVLYVGKAKSLKKRVVAYTRPESLSLRLQRMVRETASMDIVTTHTEAEALLLESNLIKKLKPRFNILLRDDKSFPYVVITSGHDFPRLVKHRGARDLPGEYFGPFASAGAVTETLSILQKAFLLRTCTDSVFANRSRPCLLHQIRRCCAPCVKHVEQGGYATLLDQARSFLSGRSTEIRPQLVQQMEAHAEALEFEQAARVRDRLKALSQVQARQDVNVEGLADADVIALYQAGGQTCIQVFFFRGGQNWGNRAYFPYHAAEDKSGAILEAFVGQFYATRQPPPLVLLSEDVPDHMTLEDALRLRCEHKVDVRIPRRGSKVKAVEHALTNAREALGRRMAETSAQRTLLQEMAAVFALPAPPERIEVYDNAHIQGTHAVGGMIVAGPEGFMRQAYRTFSIRGDNITPGDDFGMMREVLARRFRRGRAGDNEGIAYPDVILVDGGAGQMNAALGVLESLNISNVHLICIAKGPDRNAGRETYHQPGREPFTLPPSHPVHYFLQRLRDEAHRFANGTHRAKRSRAIGTSTLDNLPGIGPRRKKALLNAFGSARGIAAAGISDLSAVEGISQALAKKIYGYFHPGR</sequence>
<dbReference type="InterPro" id="IPR001162">
    <property type="entry name" value="UvrC_RNase_H_dom"/>
</dbReference>
<evidence type="ECO:0000256" key="5">
    <source>
        <dbReference type="ARBA" id="ARBA00023204"/>
    </source>
</evidence>
<dbReference type="Gene3D" id="4.10.860.10">
    <property type="entry name" value="UVR domain"/>
    <property type="match status" value="1"/>
</dbReference>
<gene>
    <name evidence="7" type="primary">uvrC</name>
    <name evidence="11" type="ORF">AY555_01560</name>
</gene>
<dbReference type="Gene3D" id="3.40.1440.10">
    <property type="entry name" value="GIY-YIG endonuclease"/>
    <property type="match status" value="1"/>
</dbReference>
<dbReference type="GO" id="GO:0009380">
    <property type="term" value="C:excinuclease repair complex"/>
    <property type="evidence" value="ECO:0007669"/>
    <property type="project" value="InterPro"/>
</dbReference>
<dbReference type="SUPFAM" id="SSF46600">
    <property type="entry name" value="C-terminal UvrC-binding domain of UvrB"/>
    <property type="match status" value="1"/>
</dbReference>
<evidence type="ECO:0000259" key="8">
    <source>
        <dbReference type="PROSITE" id="PS50151"/>
    </source>
</evidence>
<comment type="function">
    <text evidence="7">The UvrABC repair system catalyzes the recognition and processing of DNA lesions. UvrC both incises the 5' and 3' sides of the lesion. The N-terminal half is responsible for the 3' incision and the C-terminal half is responsible for the 5' incision.</text>
</comment>
<dbReference type="SMART" id="SM00278">
    <property type="entry name" value="HhH1"/>
    <property type="match status" value="2"/>
</dbReference>
<dbReference type="InterPro" id="IPR010994">
    <property type="entry name" value="RuvA_2-like"/>
</dbReference>
<dbReference type="Pfam" id="PF01541">
    <property type="entry name" value="GIY-YIG"/>
    <property type="match status" value="1"/>
</dbReference>
<name>A0A143DCS6_9PROT</name>
<dbReference type="GO" id="GO:0009381">
    <property type="term" value="F:excinuclease ABC activity"/>
    <property type="evidence" value="ECO:0007669"/>
    <property type="project" value="UniProtKB-UniRule"/>
</dbReference>
<reference evidence="11 12" key="1">
    <citation type="submission" date="2016-02" db="EMBL/GenBank/DDBJ databases">
        <title>Complete Genome of H5569, the type strain of the newly described species Haematospirillium jordaniae.</title>
        <authorList>
            <person name="Nicholson A.C."/>
            <person name="Humrighouse B.W."/>
            <person name="Loparov V."/>
            <person name="McQuiston J.R."/>
        </authorList>
    </citation>
    <scope>NUCLEOTIDE SEQUENCE [LARGE SCALE GENOMIC DNA]</scope>
    <source>
        <strain evidence="11 12">H5569</strain>
    </source>
</reference>
<dbReference type="NCBIfam" id="NF001824">
    <property type="entry name" value="PRK00558.1-5"/>
    <property type="match status" value="1"/>
</dbReference>
<keyword evidence="4 7" id="KW-0267">Excision nuclease</keyword>
<dbReference type="Pfam" id="PF08459">
    <property type="entry name" value="UvrC_RNaseH_dom"/>
    <property type="match status" value="1"/>
</dbReference>
<accession>A0A143DCS6</accession>
<keyword evidence="12" id="KW-1185">Reference proteome</keyword>
<dbReference type="Gene3D" id="3.30.420.340">
    <property type="entry name" value="UvrC, RNAse H endonuclease domain"/>
    <property type="match status" value="1"/>
</dbReference>
<dbReference type="InterPro" id="IPR038476">
    <property type="entry name" value="UvrC_RNase_H_dom_sf"/>
</dbReference>
<proteinExistence type="inferred from homology"/>
<dbReference type="SMART" id="SM00465">
    <property type="entry name" value="GIYc"/>
    <property type="match status" value="1"/>
</dbReference>
<dbReference type="InterPro" id="IPR000305">
    <property type="entry name" value="GIY-YIG_endonuc"/>
</dbReference>
<dbReference type="InterPro" id="IPR047296">
    <property type="entry name" value="GIY-YIG_UvrC_Cho"/>
</dbReference>
<dbReference type="STRING" id="1549855.AY555_01560"/>
<evidence type="ECO:0000256" key="2">
    <source>
        <dbReference type="ARBA" id="ARBA00022763"/>
    </source>
</evidence>